<evidence type="ECO:0000313" key="3">
    <source>
        <dbReference type="EMBL" id="CAK9234496.1"/>
    </source>
</evidence>
<evidence type="ECO:0000256" key="1">
    <source>
        <dbReference type="SAM" id="MobiDB-lite"/>
    </source>
</evidence>
<proteinExistence type="predicted"/>
<protein>
    <submittedName>
        <fullName evidence="3">Uncharacterized protein</fullName>
    </submittedName>
</protein>
<feature type="transmembrane region" description="Helical" evidence="2">
    <location>
        <begin position="123"/>
        <end position="153"/>
    </location>
</feature>
<keyword evidence="2" id="KW-0812">Transmembrane</keyword>
<accession>A0ABP0V0H9</accession>
<feature type="region of interest" description="Disordered" evidence="1">
    <location>
        <begin position="654"/>
        <end position="706"/>
    </location>
</feature>
<keyword evidence="2" id="KW-1133">Transmembrane helix</keyword>
<reference evidence="3" key="1">
    <citation type="submission" date="2024-02" db="EMBL/GenBank/DDBJ databases">
        <authorList>
            <consortium name="ELIXIR-Norway"/>
            <consortium name="Elixir Norway"/>
        </authorList>
    </citation>
    <scope>NUCLEOTIDE SEQUENCE</scope>
</reference>
<evidence type="ECO:0000256" key="2">
    <source>
        <dbReference type="SAM" id="Phobius"/>
    </source>
</evidence>
<dbReference type="EMBL" id="OZ019900">
    <property type="protein sequence ID" value="CAK9234496.1"/>
    <property type="molecule type" value="Genomic_DNA"/>
</dbReference>
<dbReference type="Proteomes" id="UP001497512">
    <property type="component" value="Chromosome 8"/>
</dbReference>
<feature type="transmembrane region" description="Helical" evidence="2">
    <location>
        <begin position="91"/>
        <end position="111"/>
    </location>
</feature>
<feature type="compositionally biased region" description="Acidic residues" evidence="1">
    <location>
        <begin position="675"/>
        <end position="684"/>
    </location>
</feature>
<organism evidence="3 4">
    <name type="scientific">Sphagnum troendelagicum</name>
    <dbReference type="NCBI Taxonomy" id="128251"/>
    <lineage>
        <taxon>Eukaryota</taxon>
        <taxon>Viridiplantae</taxon>
        <taxon>Streptophyta</taxon>
        <taxon>Embryophyta</taxon>
        <taxon>Bryophyta</taxon>
        <taxon>Sphagnophytina</taxon>
        <taxon>Sphagnopsida</taxon>
        <taxon>Sphagnales</taxon>
        <taxon>Sphagnaceae</taxon>
        <taxon>Sphagnum</taxon>
    </lineage>
</organism>
<name>A0ABP0V0H9_9BRYO</name>
<feature type="transmembrane region" description="Helical" evidence="2">
    <location>
        <begin position="448"/>
        <end position="470"/>
    </location>
</feature>
<evidence type="ECO:0000313" key="4">
    <source>
        <dbReference type="Proteomes" id="UP001497512"/>
    </source>
</evidence>
<gene>
    <name evidence="3" type="ORF">CSSPTR1EN2_LOCUS22246</name>
</gene>
<feature type="transmembrane region" description="Helical" evidence="2">
    <location>
        <begin position="274"/>
        <end position="298"/>
    </location>
</feature>
<keyword evidence="2" id="KW-0472">Membrane</keyword>
<keyword evidence="4" id="KW-1185">Reference proteome</keyword>
<sequence length="706" mass="78943">MSGQVTPSPKVETNPFHIGCPRPTSLFSWLNLFFGSVIAIYIVYTRWSLYKHRRTARCTLVSFGEGWVAVGMGVVVSANNYAVACDDAQNLLVGTGAAACAMISTQWIYYIHSLDAKMRRATVLTTIGIVLVAAVQLGICVGSVAPGILGVLAATAGSLLAFFVVLHAGYTVMISWPTAVVLYQMYKDTGTPLDSEHMGTGLFDKTYFAITCEAFYRHRRRAEHWAACVPRRHTHHECNFEDHEHHTQEPDWIRAIRLYEVTGDMLDGSTYNQYNCVAAAIMSDWVTASTYTLFVALSTTTLNRDTFSDLGTVFMLVLVGFVTVFAGVLQCATSIARLKAGITVDAINLTIGKKVHSQLIRKLKQHKVKRVSFFQLMEARVYVLRKMLIKKKRQSTREIVIMNRQDLITHSIRWTRRKIERVIELQRGVGANHQGYQLLLLPAKLVQMISYVLVIPMVIIAHIIDMAVGFQRQVDLGKRHTLSYPRHAEIVHMLEWATELANVPCHQWETLLKVFYQLSLCVDEIRDGIQNVRRLLRPYCSHNPALTDKVIDVIVEAASEGWSLRNCKYKSIRAIGVAVLELLQNVGLDVETGQINQVPRIRNDHPSETVQYSEELSSASQQPPGTNPCLASVDDLRFSVLNDNEGSKIRVSKRFASQRAQPRRSVSAIMRISDDPESSSDEESLSNSSDSDESPTAQPLVAGETD</sequence>
<feature type="transmembrane region" description="Helical" evidence="2">
    <location>
        <begin position="26"/>
        <end position="44"/>
    </location>
</feature>
<feature type="transmembrane region" description="Helical" evidence="2">
    <location>
        <begin position="310"/>
        <end position="329"/>
    </location>
</feature>
<feature type="transmembrane region" description="Helical" evidence="2">
    <location>
        <begin position="56"/>
        <end position="79"/>
    </location>
</feature>
<feature type="transmembrane region" description="Helical" evidence="2">
    <location>
        <begin position="159"/>
        <end position="183"/>
    </location>
</feature>